<comment type="caution">
    <text evidence="2">The sequence shown here is derived from an EMBL/GenBank/DDBJ whole genome shotgun (WGS) entry which is preliminary data.</text>
</comment>
<evidence type="ECO:0000313" key="3">
    <source>
        <dbReference type="Proteomes" id="UP000192477"/>
    </source>
</evidence>
<accession>A0A1V8YLQ0</accession>
<evidence type="ECO:0000313" key="2">
    <source>
        <dbReference type="EMBL" id="OQO71260.1"/>
    </source>
</evidence>
<feature type="compositionally biased region" description="Basic and acidic residues" evidence="1">
    <location>
        <begin position="54"/>
        <end position="65"/>
    </location>
</feature>
<feature type="region of interest" description="Disordered" evidence="1">
    <location>
        <begin position="45"/>
        <end position="67"/>
    </location>
</feature>
<name>A0A1V8YLQ0_9ENTE</name>
<dbReference type="RefSeq" id="WP_081181247.1">
    <property type="nucleotide sequence ID" value="NZ_MJEA01000001.1"/>
</dbReference>
<dbReference type="AlphaFoldDB" id="A0A1V8YLQ0"/>
<gene>
    <name evidence="2" type="ORF">BH747_00045</name>
</gene>
<proteinExistence type="predicted"/>
<reference evidence="2 3" key="1">
    <citation type="journal article" date="2017" name="BMC Microbiol.">
        <title>Comparative genomics of Enterococcus spp. isolated from bovine feces.</title>
        <authorList>
            <person name="Beukers A.G."/>
            <person name="Zaheer R."/>
            <person name="Goji N."/>
            <person name="Amoako K.K."/>
            <person name="Chaves A.V."/>
            <person name="Ward M.P."/>
            <person name="McAllister T.A."/>
        </authorList>
    </citation>
    <scope>NUCLEOTIDE SEQUENCE [LARGE SCALE GENOMIC DNA]</scope>
    <source>
        <strain evidence="2 3">F1129D 143</strain>
    </source>
</reference>
<protein>
    <submittedName>
        <fullName evidence="2">Uncharacterized protein</fullName>
    </submittedName>
</protein>
<sequence length="117" mass="13792">MENKNEKVLDNVQYNQQVLEKAHRIIEKYSNKSVREKEIKKLSKEAYNAKQMRRLSDTEKSDKTQRKTQANIARKLKKEKQGIEQLIVGAKTKQLVNNNFGKETSKKQEATKRMDRI</sequence>
<evidence type="ECO:0000256" key="1">
    <source>
        <dbReference type="SAM" id="MobiDB-lite"/>
    </source>
</evidence>
<dbReference type="EMBL" id="MJEA01000001">
    <property type="protein sequence ID" value="OQO71260.1"/>
    <property type="molecule type" value="Genomic_DNA"/>
</dbReference>
<organism evidence="2 3">
    <name type="scientific">Enterococcus villorum</name>
    <dbReference type="NCBI Taxonomy" id="112904"/>
    <lineage>
        <taxon>Bacteria</taxon>
        <taxon>Bacillati</taxon>
        <taxon>Bacillota</taxon>
        <taxon>Bacilli</taxon>
        <taxon>Lactobacillales</taxon>
        <taxon>Enterococcaceae</taxon>
        <taxon>Enterococcus</taxon>
    </lineage>
</organism>
<dbReference type="Proteomes" id="UP000192477">
    <property type="component" value="Unassembled WGS sequence"/>
</dbReference>